<protein>
    <submittedName>
        <fullName evidence="1">Uncharacterized protein</fullName>
    </submittedName>
</protein>
<organism evidence="1 2">
    <name type="scientific">Moniliophthora roreri</name>
    <name type="common">Frosty pod rot fungus</name>
    <name type="synonym">Monilia roreri</name>
    <dbReference type="NCBI Taxonomy" id="221103"/>
    <lineage>
        <taxon>Eukaryota</taxon>
        <taxon>Fungi</taxon>
        <taxon>Dikarya</taxon>
        <taxon>Basidiomycota</taxon>
        <taxon>Agaricomycotina</taxon>
        <taxon>Agaricomycetes</taxon>
        <taxon>Agaricomycetidae</taxon>
        <taxon>Agaricales</taxon>
        <taxon>Marasmiineae</taxon>
        <taxon>Marasmiaceae</taxon>
        <taxon>Moniliophthora</taxon>
    </lineage>
</organism>
<dbReference type="Proteomes" id="UP000054988">
    <property type="component" value="Unassembled WGS sequence"/>
</dbReference>
<accession>A0A0W0G3F3</accession>
<evidence type="ECO:0000313" key="1">
    <source>
        <dbReference type="EMBL" id="KTB43058.1"/>
    </source>
</evidence>
<evidence type="ECO:0000313" key="2">
    <source>
        <dbReference type="Proteomes" id="UP000054988"/>
    </source>
</evidence>
<reference evidence="1 2" key="1">
    <citation type="submission" date="2015-12" db="EMBL/GenBank/DDBJ databases">
        <title>Draft genome sequence of Moniliophthora roreri, the causal agent of frosty pod rot of cacao.</title>
        <authorList>
            <person name="Aime M.C."/>
            <person name="Diaz-Valderrama J.R."/>
            <person name="Kijpornyongpan T."/>
            <person name="Phillips-Mora W."/>
        </authorList>
    </citation>
    <scope>NUCLEOTIDE SEQUENCE [LARGE SCALE GENOMIC DNA]</scope>
    <source>
        <strain evidence="1 2">MCA 2952</strain>
    </source>
</reference>
<comment type="caution">
    <text evidence="1">The sequence shown here is derived from an EMBL/GenBank/DDBJ whole genome shotgun (WGS) entry which is preliminary data.</text>
</comment>
<name>A0A0W0G3F3_MONRR</name>
<sequence>MSPPNTLPLLSQLTASTPECEDTIETYYLNPLEFENGTRIPVYSLEFFMGLNYGELRLEMSPNIVHVRSSIKKLLQEQKIALIPTEEALDAIIELQFHNLGSKIYDRKRYTDVLPHDEYEYRLRSFDLEHSLSIISSDGTRQHYRPPDQRLPHLRSTAHPFLVVSNAASTLFAAVLRRSPVEDIKVMVIQNKWYKAPLSFAQKPNWKELGHPLDKHSDPVEEILAHKKDESCPDLISDTSSLSSHTSLSTSMASQHLAWTQNPGTKRWVKKMKKIVERSIGYEEEVSNDKQTKSYRREKSRPYDEVMRTSRVSVRFAPYLRHERQIRAFDDISVPL</sequence>
<dbReference type="eggNOG" id="ENOG502SZG8">
    <property type="taxonomic scope" value="Eukaryota"/>
</dbReference>
<gene>
    <name evidence="1" type="ORF">WG66_4344</name>
</gene>
<dbReference type="EMBL" id="LATX01001252">
    <property type="protein sequence ID" value="KTB43058.1"/>
    <property type="molecule type" value="Genomic_DNA"/>
</dbReference>
<proteinExistence type="predicted"/>
<dbReference type="AlphaFoldDB" id="A0A0W0G3F3"/>